<reference evidence="5" key="1">
    <citation type="journal article" date="2021" name="Environ. Microbiol.">
        <title>New insights into the diversity and evolution of the archaeal mobilome from three complete genomes of Saccharolobus shibatae.</title>
        <authorList>
            <person name="Medvedeva S."/>
            <person name="Brandt D."/>
            <person name="Cvirkaite-Krupovic V."/>
            <person name="Liu Y."/>
            <person name="Severinov K."/>
            <person name="Ishino S."/>
            <person name="Ishino Y."/>
            <person name="Prangishvili D."/>
            <person name="Kalinowski J."/>
            <person name="Krupovic M."/>
        </authorList>
    </citation>
    <scope>NUCLEOTIDE SEQUENCE</scope>
    <source>
        <strain evidence="5">B12</strain>
    </source>
</reference>
<dbReference type="AlphaFoldDB" id="A0A8F5GTV6"/>
<dbReference type="PANTHER" id="PTHR42939:SF1">
    <property type="entry name" value="ABC TRANSPORTER ATP-BINDING PROTEIN ALBC-RELATED"/>
    <property type="match status" value="1"/>
</dbReference>
<evidence type="ECO:0000256" key="2">
    <source>
        <dbReference type="ARBA" id="ARBA00022741"/>
    </source>
</evidence>
<dbReference type="InterPro" id="IPR051782">
    <property type="entry name" value="ABC_Transporter_VariousFunc"/>
</dbReference>
<dbReference type="GO" id="GO:0016887">
    <property type="term" value="F:ATP hydrolysis activity"/>
    <property type="evidence" value="ECO:0007669"/>
    <property type="project" value="InterPro"/>
</dbReference>
<keyword evidence="3 5" id="KW-0067">ATP-binding</keyword>
<dbReference type="InterPro" id="IPR003593">
    <property type="entry name" value="AAA+_ATPase"/>
</dbReference>
<name>A0A8F5GTV6_SACSH</name>
<dbReference type="Proteomes" id="UP000694018">
    <property type="component" value="Chromosome"/>
</dbReference>
<dbReference type="KEGG" id="sshi:J5U23_01626"/>
<dbReference type="SMART" id="SM00382">
    <property type="entry name" value="AAA"/>
    <property type="match status" value="1"/>
</dbReference>
<protein>
    <submittedName>
        <fullName evidence="5">ABC transporter, ATP-binding protein</fullName>
    </submittedName>
</protein>
<keyword evidence="2" id="KW-0547">Nucleotide-binding</keyword>
<evidence type="ECO:0000256" key="1">
    <source>
        <dbReference type="ARBA" id="ARBA00022448"/>
    </source>
</evidence>
<dbReference type="GeneID" id="65563187"/>
<evidence type="ECO:0000259" key="4">
    <source>
        <dbReference type="PROSITE" id="PS50893"/>
    </source>
</evidence>
<dbReference type="InterPro" id="IPR003439">
    <property type="entry name" value="ABC_transporter-like_ATP-bd"/>
</dbReference>
<dbReference type="RefSeq" id="WP_218265819.1">
    <property type="nucleotide sequence ID" value="NZ_CP077717.1"/>
</dbReference>
<evidence type="ECO:0000313" key="6">
    <source>
        <dbReference type="Proteomes" id="UP000694018"/>
    </source>
</evidence>
<dbReference type="OrthoDB" id="87732at2157"/>
<feature type="domain" description="ABC transporter" evidence="4">
    <location>
        <begin position="4"/>
        <end position="228"/>
    </location>
</feature>
<organism evidence="5 6">
    <name type="scientific">Saccharolobus shibatae (strain ATCC 51178 / DSM 5389 / JCM 8931 / NBRC 15437 / B12)</name>
    <name type="common">Sulfolobus shibatae</name>
    <dbReference type="NCBI Taxonomy" id="523848"/>
    <lineage>
        <taxon>Archaea</taxon>
        <taxon>Thermoproteota</taxon>
        <taxon>Thermoprotei</taxon>
        <taxon>Sulfolobales</taxon>
        <taxon>Sulfolobaceae</taxon>
        <taxon>Saccharolobus</taxon>
    </lineage>
</organism>
<keyword evidence="1" id="KW-0813">Transport</keyword>
<evidence type="ECO:0000313" key="5">
    <source>
        <dbReference type="EMBL" id="QXJ28757.1"/>
    </source>
</evidence>
<gene>
    <name evidence="5" type="ORF">J5U23_01626</name>
</gene>
<accession>A0A8F5GTV6</accession>
<dbReference type="PANTHER" id="PTHR42939">
    <property type="entry name" value="ABC TRANSPORTER ATP-BINDING PROTEIN ALBC-RELATED"/>
    <property type="match status" value="1"/>
</dbReference>
<dbReference type="Pfam" id="PF00005">
    <property type="entry name" value="ABC_tran"/>
    <property type="match status" value="1"/>
</dbReference>
<dbReference type="CDD" id="cd03230">
    <property type="entry name" value="ABC_DR_subfamily_A"/>
    <property type="match status" value="1"/>
</dbReference>
<sequence>MNCIELRNVVKRYGNVTALNNVSFAIECGERVALLGPNGAGKSTTLKLIVGLLKPDSGEVLVKGLEPISIQARRIIGYLPEDASPYLMLTVRENLEYIASLRGVNNVKERVNKFLELLALKPYERNRVMSLSRGNRQKLSLALALIHDPEILLLDEPLNYLDIPTQERIISLFNSMTNATILVSTHIMSIAGRLANKVIILSGGQVVWQGNISDLRKFGEENEPVESIVARLMESVR</sequence>
<dbReference type="PROSITE" id="PS50893">
    <property type="entry name" value="ABC_TRANSPORTER_2"/>
    <property type="match status" value="1"/>
</dbReference>
<evidence type="ECO:0000256" key="3">
    <source>
        <dbReference type="ARBA" id="ARBA00022840"/>
    </source>
</evidence>
<dbReference type="EMBL" id="CP077717">
    <property type="protein sequence ID" value="QXJ28757.1"/>
    <property type="molecule type" value="Genomic_DNA"/>
</dbReference>
<proteinExistence type="predicted"/>
<dbReference type="GO" id="GO:0005524">
    <property type="term" value="F:ATP binding"/>
    <property type="evidence" value="ECO:0007669"/>
    <property type="project" value="UniProtKB-KW"/>
</dbReference>